<feature type="transmembrane region" description="Helical" evidence="11">
    <location>
        <begin position="47"/>
        <end position="68"/>
    </location>
</feature>
<evidence type="ECO:0000256" key="7">
    <source>
        <dbReference type="ARBA" id="ARBA00023180"/>
    </source>
</evidence>
<keyword evidence="5 8" id="KW-0442">Lipid degradation</keyword>
<evidence type="ECO:0000313" key="14">
    <source>
        <dbReference type="Proteomes" id="UP000239156"/>
    </source>
</evidence>
<dbReference type="FunFam" id="3.40.1090.10:FF:000030">
    <property type="entry name" value="Lysophospholipase"/>
    <property type="match status" value="1"/>
</dbReference>
<dbReference type="VEuPathDB" id="FungiDB:PSTT_00334"/>
<keyword evidence="11" id="KW-0472">Membrane</keyword>
<evidence type="ECO:0000256" key="3">
    <source>
        <dbReference type="ARBA" id="ARBA00022729"/>
    </source>
</evidence>
<dbReference type="GO" id="GO:0004623">
    <property type="term" value="F:phospholipase A2 activity"/>
    <property type="evidence" value="ECO:0007669"/>
    <property type="project" value="TreeGrafter"/>
</dbReference>
<dbReference type="PANTHER" id="PTHR10728">
    <property type="entry name" value="CYTOSOLIC PHOSPHOLIPASE A2"/>
    <property type="match status" value="1"/>
</dbReference>
<evidence type="ECO:0000256" key="6">
    <source>
        <dbReference type="ARBA" id="ARBA00023098"/>
    </source>
</evidence>
<evidence type="ECO:0000256" key="10">
    <source>
        <dbReference type="SAM" id="MobiDB-lite"/>
    </source>
</evidence>
<dbReference type="PANTHER" id="PTHR10728:SF33">
    <property type="entry name" value="LYSOPHOSPHOLIPASE 1-RELATED"/>
    <property type="match status" value="1"/>
</dbReference>
<keyword evidence="4 8" id="KW-0378">Hydrolase</keyword>
<reference evidence="13" key="1">
    <citation type="submission" date="2017-12" db="EMBL/GenBank/DDBJ databases">
        <title>Gene loss provides genomic basis for host adaptation in cereal stripe rust fungi.</title>
        <authorList>
            <person name="Xia C."/>
        </authorList>
    </citation>
    <scope>NUCLEOTIDE SEQUENCE [LARGE SCALE GENOMIC DNA]</scope>
    <source>
        <strain evidence="13">93-210</strain>
    </source>
</reference>
<dbReference type="InterPro" id="IPR002642">
    <property type="entry name" value="LysoPLipase_cat_dom"/>
</dbReference>
<evidence type="ECO:0000256" key="4">
    <source>
        <dbReference type="ARBA" id="ARBA00022801"/>
    </source>
</evidence>
<evidence type="ECO:0000256" key="9">
    <source>
        <dbReference type="RuleBase" id="RU362103"/>
    </source>
</evidence>
<evidence type="ECO:0000259" key="12">
    <source>
        <dbReference type="PROSITE" id="PS51210"/>
    </source>
</evidence>
<name>A0A2S4W7H5_9BASI</name>
<keyword evidence="11" id="KW-1133">Transmembrane helix</keyword>
<dbReference type="PROSITE" id="PS51210">
    <property type="entry name" value="PLA2C"/>
    <property type="match status" value="1"/>
</dbReference>
<keyword evidence="6 8" id="KW-0443">Lipid metabolism</keyword>
<evidence type="ECO:0000256" key="2">
    <source>
        <dbReference type="ARBA" id="ARBA00013274"/>
    </source>
</evidence>
<gene>
    <name evidence="13" type="ORF">PSTT_00334</name>
</gene>
<proteinExistence type="inferred from homology"/>
<feature type="domain" description="PLA2c" evidence="12">
    <location>
        <begin position="105"/>
        <end position="662"/>
    </location>
</feature>
<dbReference type="EC" id="3.1.1.5" evidence="2 9"/>
<dbReference type="GO" id="GO:0046475">
    <property type="term" value="P:glycerophospholipid catabolic process"/>
    <property type="evidence" value="ECO:0007669"/>
    <property type="project" value="TreeGrafter"/>
</dbReference>
<feature type="region of interest" description="Disordered" evidence="10">
    <location>
        <begin position="86"/>
        <end position="105"/>
    </location>
</feature>
<evidence type="ECO:0000256" key="1">
    <source>
        <dbReference type="ARBA" id="ARBA00008780"/>
    </source>
</evidence>
<dbReference type="Pfam" id="PF01735">
    <property type="entry name" value="PLA2_B"/>
    <property type="match status" value="1"/>
</dbReference>
<keyword evidence="14" id="KW-1185">Reference proteome</keyword>
<evidence type="ECO:0000313" key="13">
    <source>
        <dbReference type="EMBL" id="POW17708.1"/>
    </source>
</evidence>
<keyword evidence="3" id="KW-0732">Signal</keyword>
<evidence type="ECO:0000256" key="11">
    <source>
        <dbReference type="SAM" id="Phobius"/>
    </source>
</evidence>
<protein>
    <recommendedName>
        <fullName evidence="2 9">Lysophospholipase</fullName>
        <ecNumber evidence="2 9">3.1.1.5</ecNumber>
    </recommendedName>
</protein>
<dbReference type="AlphaFoldDB" id="A0A2S4W7H5"/>
<feature type="non-terminal residue" evidence="13">
    <location>
        <position position="662"/>
    </location>
</feature>
<dbReference type="GO" id="GO:0004622">
    <property type="term" value="F:phosphatidylcholine lysophospholipase activity"/>
    <property type="evidence" value="ECO:0007669"/>
    <property type="project" value="UniProtKB-EC"/>
</dbReference>
<comment type="similarity">
    <text evidence="1 9">Belongs to the lysophospholipase family.</text>
</comment>
<organism evidence="13 14">
    <name type="scientific">Puccinia striiformis</name>
    <dbReference type="NCBI Taxonomy" id="27350"/>
    <lineage>
        <taxon>Eukaryota</taxon>
        <taxon>Fungi</taxon>
        <taxon>Dikarya</taxon>
        <taxon>Basidiomycota</taxon>
        <taxon>Pucciniomycotina</taxon>
        <taxon>Pucciniomycetes</taxon>
        <taxon>Pucciniales</taxon>
        <taxon>Pucciniaceae</taxon>
        <taxon>Puccinia</taxon>
    </lineage>
</organism>
<accession>A0A2S4W7H5</accession>
<evidence type="ECO:0000256" key="5">
    <source>
        <dbReference type="ARBA" id="ARBA00022963"/>
    </source>
</evidence>
<dbReference type="GO" id="GO:0005829">
    <property type="term" value="C:cytosol"/>
    <property type="evidence" value="ECO:0007669"/>
    <property type="project" value="TreeGrafter"/>
</dbReference>
<dbReference type="Gene3D" id="3.40.1090.10">
    <property type="entry name" value="Cytosolic phospholipase A2 catalytic domain"/>
    <property type="match status" value="1"/>
</dbReference>
<keyword evidence="7" id="KW-0325">Glycoprotein</keyword>
<dbReference type="Proteomes" id="UP000239156">
    <property type="component" value="Unassembled WGS sequence"/>
</dbReference>
<comment type="caution">
    <text evidence="13">The sequence shown here is derived from an EMBL/GenBank/DDBJ whole genome shotgun (WGS) entry which is preliminary data.</text>
</comment>
<evidence type="ECO:0000256" key="8">
    <source>
        <dbReference type="PROSITE-ProRule" id="PRU00555"/>
    </source>
</evidence>
<keyword evidence="11" id="KW-0812">Transmembrane</keyword>
<dbReference type="SUPFAM" id="SSF52151">
    <property type="entry name" value="FabD/lysophospholipase-like"/>
    <property type="match status" value="1"/>
</dbReference>
<sequence>ADNLIRDNTSLLHIQQRGPSEAIGTRGKSDCANLCQHLIMRSRSWQVVITILIGLCINHYYVSSAFGFNFPRPQLNKILDRRRLSKRDEAIPTAPSGGYAPSRRPCPETVLVRQPSVHGPLNSGEAEYVLTKAQKSLPLWRTYLDNAGLLGFDVDEFLSEATRNGGTPAVTLPNLGFALSGGGARAGLVGAGILNAFDSNNPAAVTAKTGGILQLANYAAGLSGASWLLGSWATANFPSFTSLNETVWKLTQPDAIYDIAILKQIHRDLKTASQKALAGFPISIVDAWAQLIVDHTMQVLHHVSSEIHNTTHHANAVLLSSVKDLPGFKSRYAPFIIITATSRENGKGELTLDDPVYEFTPEEFGTWHPSLNAFIPIQFLGTKINQGQISRGDRCVATSSNIFSTSEKTRDDPIWVAIIHKLMNFMTHNVYDEAIIPNPFQGLGLGFGLDGGYPSKDDENLYLADSSLSGETLPLWPLIQPSRNLDVIITVDSSNRAKPSVKSRVYPNGTSLYASYRKILPPDYAAYHFPTVPDPYGGNFSRLGYNKRPVFFGCDETSPLIIYLPNYFIVAPTDTPTTQMQYSNTEIDGYFKNGFALATQTRASANSMSDDMQGLFDRAGPSSSIEWSICLACALIDKQQKRNGKRRTAQCQSCFDMYCAVR</sequence>
<dbReference type="SMART" id="SM00022">
    <property type="entry name" value="PLAc"/>
    <property type="match status" value="1"/>
</dbReference>
<feature type="non-terminal residue" evidence="13">
    <location>
        <position position="1"/>
    </location>
</feature>
<dbReference type="EMBL" id="PKSL01000002">
    <property type="protein sequence ID" value="POW17708.1"/>
    <property type="molecule type" value="Genomic_DNA"/>
</dbReference>
<dbReference type="InterPro" id="IPR016035">
    <property type="entry name" value="Acyl_Trfase/lysoPLipase"/>
</dbReference>
<comment type="catalytic activity">
    <reaction evidence="9">
        <text>a 1-acyl-sn-glycero-3-phosphocholine + H2O = sn-glycerol 3-phosphocholine + a fatty acid + H(+)</text>
        <dbReference type="Rhea" id="RHEA:15177"/>
        <dbReference type="ChEBI" id="CHEBI:15377"/>
        <dbReference type="ChEBI" id="CHEBI:15378"/>
        <dbReference type="ChEBI" id="CHEBI:16870"/>
        <dbReference type="ChEBI" id="CHEBI:28868"/>
        <dbReference type="ChEBI" id="CHEBI:58168"/>
        <dbReference type="EC" id="3.1.1.5"/>
    </reaction>
</comment>
<dbReference type="VEuPathDB" id="FungiDB:PSHT_13532"/>